<dbReference type="SUPFAM" id="SSF102405">
    <property type="entry name" value="MCP/YpsA-like"/>
    <property type="match status" value="1"/>
</dbReference>
<reference evidence="3 4" key="1">
    <citation type="journal article" date="2012" name="Genet. Mol. Biol.">
        <title>Analysis of 16S rRNA and mxaF genes revealing insights into Methylobacterium niche-specific plant association.</title>
        <authorList>
            <person name="Dourado M.N."/>
            <person name="Andreote F.D."/>
            <person name="Dini-Andreote F."/>
            <person name="Conti R."/>
            <person name="Araujo J.M."/>
            <person name="Araujo W.L."/>
        </authorList>
    </citation>
    <scope>NUCLEOTIDE SEQUENCE [LARGE SCALE GENOMIC DNA]</scope>
    <source>
        <strain evidence="3 4">TC3-10</strain>
    </source>
</reference>
<dbReference type="Pfam" id="PF10686">
    <property type="entry name" value="YAcAr"/>
    <property type="match status" value="1"/>
</dbReference>
<gene>
    <name evidence="3" type="ORF">MOTC310_22245</name>
</gene>
<comment type="caution">
    <text evidence="3">The sequence shown here is derived from an EMBL/GenBank/DDBJ whole genome shotgun (WGS) entry which is preliminary data.</text>
</comment>
<name>A0ABU7TUL3_9HYPH</name>
<organism evidence="3 4">
    <name type="scientific">Methylobacterium oryzae</name>
    <dbReference type="NCBI Taxonomy" id="334852"/>
    <lineage>
        <taxon>Bacteria</taxon>
        <taxon>Pseudomonadati</taxon>
        <taxon>Pseudomonadota</taxon>
        <taxon>Alphaproteobacteria</taxon>
        <taxon>Hyphomicrobiales</taxon>
        <taxon>Methylobacteriaceae</taxon>
        <taxon>Methylobacterium</taxon>
    </lineage>
</organism>
<dbReference type="InterPro" id="IPR019627">
    <property type="entry name" value="YAcAr"/>
</dbReference>
<accession>A0ABU7TUL3</accession>
<dbReference type="EMBL" id="MLCA01000010">
    <property type="protein sequence ID" value="MEE7493039.1"/>
    <property type="molecule type" value="Genomic_DNA"/>
</dbReference>
<evidence type="ECO:0000256" key="1">
    <source>
        <dbReference type="SAM" id="MobiDB-lite"/>
    </source>
</evidence>
<feature type="domain" description="YspA cpYpsA-related SLOG" evidence="2">
    <location>
        <begin position="31"/>
        <end position="106"/>
    </location>
</feature>
<evidence type="ECO:0000313" key="4">
    <source>
        <dbReference type="Proteomes" id="UP001355206"/>
    </source>
</evidence>
<sequence length="155" mass="16806">MDLRVQHPRPPRGVHHAHGVRRRSADGGRPVRVLICGSRDLNPELVWDWLEANATEECADALGCAQHVQITHVIQGGATGADTGADRWARSSEIPVTCFRADWQQYGRQAGGLRNTRMLAEGRPDAVIAFPGGAGTTDMVRKARTAGLPVVEARI</sequence>
<evidence type="ECO:0000259" key="2">
    <source>
        <dbReference type="Pfam" id="PF10686"/>
    </source>
</evidence>
<proteinExistence type="predicted"/>
<protein>
    <recommendedName>
        <fullName evidence="2">YspA cpYpsA-related SLOG domain-containing protein</fullName>
    </recommendedName>
</protein>
<evidence type="ECO:0000313" key="3">
    <source>
        <dbReference type="EMBL" id="MEE7493039.1"/>
    </source>
</evidence>
<dbReference type="Proteomes" id="UP001355206">
    <property type="component" value="Unassembled WGS sequence"/>
</dbReference>
<feature type="region of interest" description="Disordered" evidence="1">
    <location>
        <begin position="1"/>
        <end position="25"/>
    </location>
</feature>
<keyword evidence="4" id="KW-1185">Reference proteome</keyword>
<feature type="compositionally biased region" description="Basic residues" evidence="1">
    <location>
        <begin position="1"/>
        <end position="22"/>
    </location>
</feature>